<comment type="caution">
    <text evidence="4">The sequence shown here is derived from an EMBL/GenBank/DDBJ whole genome shotgun (WGS) entry which is preliminary data.</text>
</comment>
<dbReference type="UniPathway" id="UPA00011"/>
<dbReference type="InterPro" id="IPR025110">
    <property type="entry name" value="AMP-bd_C"/>
</dbReference>
<evidence type="ECO:0000313" key="4">
    <source>
        <dbReference type="EMBL" id="NMO04152.1"/>
    </source>
</evidence>
<dbReference type="GO" id="GO:0008610">
    <property type="term" value="P:lipid biosynthetic process"/>
    <property type="evidence" value="ECO:0007669"/>
    <property type="project" value="UniProtKB-ARBA"/>
</dbReference>
<dbReference type="Gene3D" id="3.40.50.980">
    <property type="match status" value="2"/>
</dbReference>
<dbReference type="SUPFAM" id="SSF52777">
    <property type="entry name" value="CoA-dependent acyltransferases"/>
    <property type="match status" value="4"/>
</dbReference>
<evidence type="ECO:0000313" key="5">
    <source>
        <dbReference type="Proteomes" id="UP000550729"/>
    </source>
</evidence>
<dbReference type="Proteomes" id="UP000550729">
    <property type="component" value="Unassembled WGS sequence"/>
</dbReference>
<dbReference type="InterPro" id="IPR036736">
    <property type="entry name" value="ACP-like_sf"/>
</dbReference>
<dbReference type="Gene3D" id="1.10.1200.10">
    <property type="entry name" value="ACP-like"/>
    <property type="match status" value="1"/>
</dbReference>
<dbReference type="GO" id="GO:0005737">
    <property type="term" value="C:cytoplasm"/>
    <property type="evidence" value="ECO:0007669"/>
    <property type="project" value="TreeGrafter"/>
</dbReference>
<dbReference type="GO" id="GO:0031177">
    <property type="term" value="F:phosphopantetheine binding"/>
    <property type="evidence" value="ECO:0007669"/>
    <property type="project" value="TreeGrafter"/>
</dbReference>
<dbReference type="CDD" id="cd05930">
    <property type="entry name" value="A_NRPS"/>
    <property type="match status" value="1"/>
</dbReference>
<reference evidence="4 5" key="1">
    <citation type="submission" date="2020-04" db="EMBL/GenBank/DDBJ databases">
        <title>Gordonia sp. nov. TBRC 11910.</title>
        <authorList>
            <person name="Suriyachadkun C."/>
        </authorList>
    </citation>
    <scope>NUCLEOTIDE SEQUENCE [LARGE SCALE GENOMIC DNA]</scope>
    <source>
        <strain evidence="4 5">TBRC 11910</strain>
    </source>
</reference>
<feature type="region of interest" description="Disordered" evidence="2">
    <location>
        <begin position="1442"/>
        <end position="1463"/>
    </location>
</feature>
<comment type="cofactor">
    <cofactor evidence="1">
        <name>pantetheine 4'-phosphate</name>
        <dbReference type="ChEBI" id="CHEBI:47942"/>
    </cofactor>
</comment>
<dbReference type="SUPFAM" id="SSF47336">
    <property type="entry name" value="ACP-like"/>
    <property type="match status" value="1"/>
</dbReference>
<dbReference type="PROSITE" id="PS50075">
    <property type="entry name" value="CARRIER"/>
    <property type="match status" value="1"/>
</dbReference>
<evidence type="ECO:0000256" key="1">
    <source>
        <dbReference type="ARBA" id="ARBA00001957"/>
    </source>
</evidence>
<dbReference type="Gene3D" id="3.30.559.10">
    <property type="entry name" value="Chloramphenicol acetyltransferase-like domain"/>
    <property type="match status" value="2"/>
</dbReference>
<dbReference type="RefSeq" id="WP_170196656.1">
    <property type="nucleotide sequence ID" value="NZ_JABBNB010000031.1"/>
</dbReference>
<proteinExistence type="predicted"/>
<organism evidence="4 5">
    <name type="scientific">Gordonia asplenii</name>
    <dbReference type="NCBI Taxonomy" id="2725283"/>
    <lineage>
        <taxon>Bacteria</taxon>
        <taxon>Bacillati</taxon>
        <taxon>Actinomycetota</taxon>
        <taxon>Actinomycetes</taxon>
        <taxon>Mycobacteriales</taxon>
        <taxon>Gordoniaceae</taxon>
        <taxon>Gordonia</taxon>
    </lineage>
</organism>
<dbReference type="GO" id="GO:0044550">
    <property type="term" value="P:secondary metabolite biosynthetic process"/>
    <property type="evidence" value="ECO:0007669"/>
    <property type="project" value="TreeGrafter"/>
</dbReference>
<dbReference type="PANTHER" id="PTHR45527:SF1">
    <property type="entry name" value="FATTY ACID SYNTHASE"/>
    <property type="match status" value="1"/>
</dbReference>
<dbReference type="EMBL" id="JABBNB010000031">
    <property type="protein sequence ID" value="NMO04152.1"/>
    <property type="molecule type" value="Genomic_DNA"/>
</dbReference>
<sequence length="1463" mass="154912">MTAGHAPVGTRGALTAAQCRIWFGLNRSRGDAERYTVCSTIRVDGSLDRRELRAALTAVLCGNVATASTYHVGDDGEPYRRDAALEPVWSEIDLRGLDEQVLARRIEILRRRERSRTFDLEAESPVRVTVVATGDTEHLLVITAHAIAWDDDALRGLLAGLADEYRKPRTATRFDAAGEPGESAAIDAAYWQAQLGAPPARVDLPGRTDSPVQTVIAVDLAPDTLVTARRYAQSRGVDLAAVLTAVHSALVLRYTGAADIITAMPVSGRAPTTRISQCGNLIMLRTQTPAHRAFDECVTDAAAVYEQALRRRDDRVDRVVDAVRPADARGADGLANLTGLGLAIRQPVPGRIFGGLIVDVVEAGRTAPAVGWHLDVDVDPRHPRVTLTATGADPDVAATYPAHFATLLDAALAQPHRPVGGLALLTAAQHVRVVEHGRGTTLSHRSTTVTDLVQNAAASTPEAIAVLADTGGAITEITYHALNERANRLARYLAGRGIGAEDVVGLQLPGSIEFVVALLATLKAGAAYLPVDPAHPAERREILIADARPRLWWTADAVKEAEIAAAQEYSTNLDDEDRVRPLRPDNLAYVMYTSGSTGQPKGVPVAHAAIAEHLLSFAADWDLPVDSRVLQSSSIEFDASLLDFFVTLSVGATIVLPDPSRRRDLTYLAGLITAQQITLLHVVPALLRELLALPQRADWTSLRHIAVGGEKLGGDIADRALAAFDVELRNYYGPTEAVVSATHHPIQPASGQVIEPIGRPNVDVTAFVLDDCLQLVPDGVPGELYLGGRQLARGYLDRPAATAAAYVADPFTVGARLYRTGDVVRRRADGVLHFVSRRDDQVKIRGHRVELGEITAVLAGHPDVIDCHVVAAADELGDTVLGAYLVGRAGHRPDPVSVRAFSRRLLPDAAVPSSYAVLDALPRTTSGKIDVAALGPTRQVGAAATRPARTAAEHAVAEVFSQSFDVVDVHAGHSFFDLGGHSLNAHRVLARLREALGVRLDVADLFADPTVAGVAAAVEAAQVHRPTSGGLLPPASAEAVPATAVQELAWRAGRSKVVRIVVRFTGPVDREALSTAITAVSARHDATRMSLVADDACAVGDLRHRLTVWDAVDFLDRLGDSAANDPDSANDPAPAFDAGERLWRLRLSGDTRSPVLTVVAHQAAADETSLALVVREIARAYAGGAVSENAASSFVDYALWFAACGATGESSRRWWRTAYSGLDQAIGRVDRDRLSATHRVDPGLRRRLQAVAARFGVPEQGLYETAAAVVAYRRTARPDIVVGSRAGRDGTSNTDLIGPVDGLAIARFELAGELSLSAALDQARIAVHGNDTAPGVPIDVHRATALAAAGGVPAVAITVSFDGSRYPATLDFGPTLHANVDGPTATPVEGVSLDCRVRDGGVDISVSSPVDAAGWSTDVAEVLEMFLDAPAAVVGGPLASAPGAHSMEPALRERNSTMNGSAR</sequence>
<dbReference type="InterPro" id="IPR000873">
    <property type="entry name" value="AMP-dep_synth/lig_dom"/>
</dbReference>
<dbReference type="InterPro" id="IPR001242">
    <property type="entry name" value="Condensation_dom"/>
</dbReference>
<evidence type="ECO:0000259" key="3">
    <source>
        <dbReference type="PROSITE" id="PS50075"/>
    </source>
</evidence>
<dbReference type="FunFam" id="3.40.50.980:FF:000001">
    <property type="entry name" value="Non-ribosomal peptide synthetase"/>
    <property type="match status" value="1"/>
</dbReference>
<dbReference type="Pfam" id="PF13193">
    <property type="entry name" value="AMP-binding_C"/>
    <property type="match status" value="1"/>
</dbReference>
<dbReference type="Pfam" id="PF00668">
    <property type="entry name" value="Condensation"/>
    <property type="match status" value="2"/>
</dbReference>
<dbReference type="GO" id="GO:0043041">
    <property type="term" value="P:amino acid activation for nonribosomal peptide biosynthetic process"/>
    <property type="evidence" value="ECO:0007669"/>
    <property type="project" value="TreeGrafter"/>
</dbReference>
<dbReference type="PROSITE" id="PS00455">
    <property type="entry name" value="AMP_BINDING"/>
    <property type="match status" value="1"/>
</dbReference>
<dbReference type="GO" id="GO:0003824">
    <property type="term" value="F:catalytic activity"/>
    <property type="evidence" value="ECO:0007669"/>
    <property type="project" value="InterPro"/>
</dbReference>
<dbReference type="Gene3D" id="3.30.300.30">
    <property type="match status" value="1"/>
</dbReference>
<dbReference type="NCBIfam" id="TIGR01733">
    <property type="entry name" value="AA-adenyl-dom"/>
    <property type="match status" value="1"/>
</dbReference>
<dbReference type="FunFam" id="3.40.50.12780:FF:000012">
    <property type="entry name" value="Non-ribosomal peptide synthetase"/>
    <property type="match status" value="1"/>
</dbReference>
<dbReference type="InterPro" id="IPR023213">
    <property type="entry name" value="CAT-like_dom_sf"/>
</dbReference>
<dbReference type="Gene3D" id="2.30.38.10">
    <property type="entry name" value="Luciferase, Domain 3"/>
    <property type="match status" value="1"/>
</dbReference>
<keyword evidence="5" id="KW-1185">Reference proteome</keyword>
<accession>A0A848L109</accession>
<dbReference type="SUPFAM" id="SSF56801">
    <property type="entry name" value="Acetyl-CoA synthetase-like"/>
    <property type="match status" value="1"/>
</dbReference>
<dbReference type="InterPro" id="IPR045851">
    <property type="entry name" value="AMP-bd_C_sf"/>
</dbReference>
<dbReference type="Gene3D" id="3.30.559.30">
    <property type="entry name" value="Nonribosomal peptide synthetase, condensation domain"/>
    <property type="match status" value="2"/>
</dbReference>
<dbReference type="InterPro" id="IPR009081">
    <property type="entry name" value="PP-bd_ACP"/>
</dbReference>
<evidence type="ECO:0000256" key="2">
    <source>
        <dbReference type="SAM" id="MobiDB-lite"/>
    </source>
</evidence>
<dbReference type="InterPro" id="IPR010071">
    <property type="entry name" value="AA_adenyl_dom"/>
</dbReference>
<protein>
    <submittedName>
        <fullName evidence="4">Amino acid adenylation domain-containing protein</fullName>
    </submittedName>
</protein>
<dbReference type="Pfam" id="PF00501">
    <property type="entry name" value="AMP-binding"/>
    <property type="match status" value="1"/>
</dbReference>
<feature type="domain" description="Carrier" evidence="3">
    <location>
        <begin position="947"/>
        <end position="1022"/>
    </location>
</feature>
<dbReference type="PANTHER" id="PTHR45527">
    <property type="entry name" value="NONRIBOSOMAL PEPTIDE SYNTHETASE"/>
    <property type="match status" value="1"/>
</dbReference>
<dbReference type="Pfam" id="PF00550">
    <property type="entry name" value="PP-binding"/>
    <property type="match status" value="1"/>
</dbReference>
<name>A0A848L109_9ACTN</name>
<gene>
    <name evidence="4" type="ORF">HH308_23325</name>
</gene>
<dbReference type="InterPro" id="IPR020845">
    <property type="entry name" value="AMP-binding_CS"/>
</dbReference>